<evidence type="ECO:0000313" key="2">
    <source>
        <dbReference type="EMBL" id="MFC4824169.1"/>
    </source>
</evidence>
<organism evidence="2 3">
    <name type="scientific">Halorussus aquaticus</name>
    <dbReference type="NCBI Taxonomy" id="2953748"/>
    <lineage>
        <taxon>Archaea</taxon>
        <taxon>Methanobacteriati</taxon>
        <taxon>Methanobacteriota</taxon>
        <taxon>Stenosarchaea group</taxon>
        <taxon>Halobacteria</taxon>
        <taxon>Halobacteriales</taxon>
        <taxon>Haladaptataceae</taxon>
        <taxon>Halorussus</taxon>
    </lineage>
</organism>
<dbReference type="GeneID" id="73045150"/>
<gene>
    <name evidence="2" type="ORF">ACFO9K_07830</name>
</gene>
<feature type="region of interest" description="Disordered" evidence="1">
    <location>
        <begin position="154"/>
        <end position="180"/>
    </location>
</feature>
<dbReference type="Proteomes" id="UP001595945">
    <property type="component" value="Unassembled WGS sequence"/>
</dbReference>
<reference evidence="2 3" key="1">
    <citation type="journal article" date="2019" name="Int. J. Syst. Evol. Microbiol.">
        <title>The Global Catalogue of Microorganisms (GCM) 10K type strain sequencing project: providing services to taxonomists for standard genome sequencing and annotation.</title>
        <authorList>
            <consortium name="The Broad Institute Genomics Platform"/>
            <consortium name="The Broad Institute Genome Sequencing Center for Infectious Disease"/>
            <person name="Wu L."/>
            <person name="Ma J."/>
        </authorList>
    </citation>
    <scope>NUCLEOTIDE SEQUENCE [LARGE SCALE GENOMIC DNA]</scope>
    <source>
        <strain evidence="2 3">XZYJ18</strain>
    </source>
</reference>
<dbReference type="Gene3D" id="3.20.20.80">
    <property type="entry name" value="Glycosidases"/>
    <property type="match status" value="1"/>
</dbReference>
<protein>
    <submittedName>
        <fullName evidence="2">Cellulase family glycosylhydrolase</fullName>
    </submittedName>
</protein>
<feature type="compositionally biased region" description="Polar residues" evidence="1">
    <location>
        <begin position="46"/>
        <end position="57"/>
    </location>
</feature>
<dbReference type="PROSITE" id="PS51257">
    <property type="entry name" value="PROKAR_LIPOPROTEIN"/>
    <property type="match status" value="1"/>
</dbReference>
<keyword evidence="3" id="KW-1185">Reference proteome</keyword>
<feature type="compositionally biased region" description="Basic and acidic residues" evidence="1">
    <location>
        <begin position="154"/>
        <end position="163"/>
    </location>
</feature>
<evidence type="ECO:0000313" key="3">
    <source>
        <dbReference type="Proteomes" id="UP001595945"/>
    </source>
</evidence>
<accession>A0ABD5Q0B5</accession>
<proteinExistence type="predicted"/>
<feature type="region of interest" description="Disordered" evidence="1">
    <location>
        <begin position="376"/>
        <end position="399"/>
    </location>
</feature>
<evidence type="ECO:0000256" key="1">
    <source>
        <dbReference type="SAM" id="MobiDB-lite"/>
    </source>
</evidence>
<feature type="compositionally biased region" description="Polar residues" evidence="1">
    <location>
        <begin position="30"/>
        <end position="40"/>
    </location>
</feature>
<name>A0ABD5Q0B5_9EURY</name>
<feature type="region of interest" description="Disordered" evidence="1">
    <location>
        <begin position="30"/>
        <end position="57"/>
    </location>
</feature>
<dbReference type="EMBL" id="JBHSHT010000001">
    <property type="protein sequence ID" value="MFC4824169.1"/>
    <property type="molecule type" value="Genomic_DNA"/>
</dbReference>
<dbReference type="InterPro" id="IPR017853">
    <property type="entry name" value="GH"/>
</dbReference>
<dbReference type="RefSeq" id="WP_254266760.1">
    <property type="nucleotide sequence ID" value="NZ_CP100400.1"/>
</dbReference>
<comment type="caution">
    <text evidence="2">The sequence shown here is derived from an EMBL/GenBank/DDBJ whole genome shotgun (WGS) entry which is preliminary data.</text>
</comment>
<dbReference type="AlphaFoldDB" id="A0ABD5Q0B5"/>
<sequence length="399" mass="44810">MGDRCSRRAFLTSSAAATLVGFGGCSSLTGSRTTNRSDGTNRGDATANSPAETASSIDQTELEPLDVRGAIYIPARAFNFYQQWADYDPDVIERDLGYASRVNLNAIRTWTSLEAWREEPETLRKNVEHFLSTADENGQQVLLGLFDFAGKEPTKQRLHDTDPRSATGVREPSSEIMRTEQRWDEPREYVRWFVDHFGDDDRLLAIEIMNEPGWRSYVQQFAHGMYETADELQGDVALTVGSTSMANNSTYADWGVDAFQFHYNFAESPAVYEDMLRSNRDVADDLDVPVWLSEWQRVRHATGFASEPPEDQKSSNYSSLAPLIHEAGFGNFFWSLMVKPAFVPAQRKHGVLNGLFHEDGAVWSLDDARSIKAMSGDPSFDGAQRQKWPEWASSVEDGT</sequence>
<dbReference type="InterPro" id="IPR006311">
    <property type="entry name" value="TAT_signal"/>
</dbReference>
<dbReference type="PROSITE" id="PS51318">
    <property type="entry name" value="TAT"/>
    <property type="match status" value="1"/>
</dbReference>
<dbReference type="SUPFAM" id="SSF51445">
    <property type="entry name" value="(Trans)glycosidases"/>
    <property type="match status" value="1"/>
</dbReference>